<dbReference type="InterPro" id="IPR043129">
    <property type="entry name" value="ATPase_NBD"/>
</dbReference>
<feature type="transmembrane region" description="Helical" evidence="11">
    <location>
        <begin position="1107"/>
        <end position="1127"/>
    </location>
</feature>
<dbReference type="Gene3D" id="1.20.1720.10">
    <property type="entry name" value="Multidrug resistance protein D"/>
    <property type="match status" value="1"/>
</dbReference>
<evidence type="ECO:0000256" key="1">
    <source>
        <dbReference type="ARBA" id="ARBA00004141"/>
    </source>
</evidence>
<dbReference type="CDD" id="cd17502">
    <property type="entry name" value="MFS_Azr1_MDR_like"/>
    <property type="match status" value="1"/>
</dbReference>
<dbReference type="InterPro" id="IPR036259">
    <property type="entry name" value="MFS_trans_sf"/>
</dbReference>
<evidence type="ECO:0000256" key="10">
    <source>
        <dbReference type="SAM" id="MobiDB-lite"/>
    </source>
</evidence>
<keyword evidence="3" id="KW-0808">Transferase</keyword>
<evidence type="ECO:0000313" key="13">
    <source>
        <dbReference type="EMBL" id="KAK3939868.1"/>
    </source>
</evidence>
<evidence type="ECO:0000256" key="7">
    <source>
        <dbReference type="ARBA" id="ARBA00022840"/>
    </source>
</evidence>
<dbReference type="PROSITE" id="PS50850">
    <property type="entry name" value="MFS"/>
    <property type="match status" value="1"/>
</dbReference>
<dbReference type="GO" id="GO:0005524">
    <property type="term" value="F:ATP binding"/>
    <property type="evidence" value="ECO:0007669"/>
    <property type="project" value="UniProtKB-KW"/>
</dbReference>
<feature type="transmembrane region" description="Helical" evidence="11">
    <location>
        <begin position="790"/>
        <end position="808"/>
    </location>
</feature>
<evidence type="ECO:0000256" key="5">
    <source>
        <dbReference type="ARBA" id="ARBA00022741"/>
    </source>
</evidence>
<dbReference type="GO" id="GO:0000329">
    <property type="term" value="C:fungal-type vacuole membrane"/>
    <property type="evidence" value="ECO:0007669"/>
    <property type="project" value="TreeGrafter"/>
</dbReference>
<evidence type="ECO:0000256" key="2">
    <source>
        <dbReference type="ARBA" id="ARBA00009225"/>
    </source>
</evidence>
<dbReference type="CDD" id="cd24000">
    <property type="entry name" value="ASKHA_NBD_HK"/>
    <property type="match status" value="1"/>
</dbReference>
<dbReference type="PANTHER" id="PTHR23501">
    <property type="entry name" value="MAJOR FACILITATOR SUPERFAMILY"/>
    <property type="match status" value="1"/>
</dbReference>
<feature type="transmembrane region" description="Helical" evidence="11">
    <location>
        <begin position="935"/>
        <end position="957"/>
    </location>
</feature>
<dbReference type="PROSITE" id="PS00216">
    <property type="entry name" value="SUGAR_TRANSPORT_1"/>
    <property type="match status" value="1"/>
</dbReference>
<organism evidence="13 14">
    <name type="scientific">Diplogelasinospora grovesii</name>
    <dbReference type="NCBI Taxonomy" id="303347"/>
    <lineage>
        <taxon>Eukaryota</taxon>
        <taxon>Fungi</taxon>
        <taxon>Dikarya</taxon>
        <taxon>Ascomycota</taxon>
        <taxon>Pezizomycotina</taxon>
        <taxon>Sordariomycetes</taxon>
        <taxon>Sordariomycetidae</taxon>
        <taxon>Sordariales</taxon>
        <taxon>Diplogelasinosporaceae</taxon>
        <taxon>Diplogelasinospora</taxon>
    </lineage>
</organism>
<protein>
    <submittedName>
        <fullName evidence="13">MFS general substrate transporter</fullName>
    </submittedName>
</protein>
<comment type="similarity">
    <text evidence="2">Belongs to the hexokinase family.</text>
</comment>
<comment type="subcellular location">
    <subcellularLocation>
        <location evidence="1">Membrane</location>
        <topology evidence="1">Multi-pass membrane protein</topology>
    </subcellularLocation>
</comment>
<evidence type="ECO:0000256" key="11">
    <source>
        <dbReference type="SAM" id="Phobius"/>
    </source>
</evidence>
<name>A0AAN6N7Z5_9PEZI</name>
<dbReference type="InterPro" id="IPR020846">
    <property type="entry name" value="MFS_dom"/>
</dbReference>
<dbReference type="InterPro" id="IPR005829">
    <property type="entry name" value="Sugar_transporter_CS"/>
</dbReference>
<dbReference type="PROSITE" id="PS51748">
    <property type="entry name" value="HEXOKINASE_2"/>
    <property type="match status" value="1"/>
</dbReference>
<feature type="region of interest" description="Disordered" evidence="10">
    <location>
        <begin position="540"/>
        <end position="566"/>
    </location>
</feature>
<dbReference type="Gene3D" id="3.40.367.20">
    <property type="match status" value="1"/>
</dbReference>
<dbReference type="InterPro" id="IPR011701">
    <property type="entry name" value="MFS"/>
</dbReference>
<evidence type="ECO:0000256" key="4">
    <source>
        <dbReference type="ARBA" id="ARBA00022692"/>
    </source>
</evidence>
<evidence type="ECO:0000313" key="14">
    <source>
        <dbReference type="Proteomes" id="UP001303473"/>
    </source>
</evidence>
<feature type="transmembrane region" description="Helical" evidence="11">
    <location>
        <begin position="829"/>
        <end position="851"/>
    </location>
</feature>
<dbReference type="Gene3D" id="3.30.420.40">
    <property type="match status" value="1"/>
</dbReference>
<dbReference type="EMBL" id="MU853804">
    <property type="protein sequence ID" value="KAK3939868.1"/>
    <property type="molecule type" value="Genomic_DNA"/>
</dbReference>
<dbReference type="InterPro" id="IPR001312">
    <property type="entry name" value="Hexokinase"/>
</dbReference>
<keyword evidence="8 11" id="KW-1133">Transmembrane helix</keyword>
<keyword evidence="9 11" id="KW-0472">Membrane</keyword>
<dbReference type="SUPFAM" id="SSF53067">
    <property type="entry name" value="Actin-like ATPase domain"/>
    <property type="match status" value="2"/>
</dbReference>
<dbReference type="AlphaFoldDB" id="A0AAN6N7Z5"/>
<feature type="transmembrane region" description="Helical" evidence="11">
    <location>
        <begin position="857"/>
        <end position="879"/>
    </location>
</feature>
<dbReference type="Pfam" id="PF07690">
    <property type="entry name" value="MFS_1"/>
    <property type="match status" value="1"/>
</dbReference>
<feature type="domain" description="Major facilitator superfamily (MFS) profile" evidence="12">
    <location>
        <begin position="635"/>
        <end position="1134"/>
    </location>
</feature>
<accession>A0AAN6N7Z5</accession>
<feature type="transmembrane region" description="Helical" evidence="11">
    <location>
        <begin position="701"/>
        <end position="719"/>
    </location>
</feature>
<dbReference type="GO" id="GO:0005536">
    <property type="term" value="F:D-glucose binding"/>
    <property type="evidence" value="ECO:0007669"/>
    <property type="project" value="InterPro"/>
</dbReference>
<keyword evidence="14" id="KW-1185">Reference proteome</keyword>
<dbReference type="Pfam" id="PF03727">
    <property type="entry name" value="Hexokinase_2"/>
    <property type="match status" value="1"/>
</dbReference>
<proteinExistence type="inferred from homology"/>
<evidence type="ECO:0000256" key="9">
    <source>
        <dbReference type="ARBA" id="ARBA00023136"/>
    </source>
</evidence>
<dbReference type="InterPro" id="IPR022672">
    <property type="entry name" value="Hexokinase_N"/>
</dbReference>
<feature type="transmembrane region" description="Helical" evidence="11">
    <location>
        <begin position="900"/>
        <end position="923"/>
    </location>
</feature>
<feature type="transmembrane region" description="Helical" evidence="11">
    <location>
        <begin position="1039"/>
        <end position="1061"/>
    </location>
</feature>
<dbReference type="GO" id="GO:0001678">
    <property type="term" value="P:intracellular glucose homeostasis"/>
    <property type="evidence" value="ECO:0007669"/>
    <property type="project" value="InterPro"/>
</dbReference>
<feature type="transmembrane region" description="Helical" evidence="11">
    <location>
        <begin position="964"/>
        <end position="984"/>
    </location>
</feature>
<dbReference type="PANTHER" id="PTHR23501:SF67">
    <property type="entry name" value="MFS MULTIDRUG EFFLUX TRANSPORTER (EUROFUNG)"/>
    <property type="match status" value="1"/>
</dbReference>
<evidence type="ECO:0000256" key="6">
    <source>
        <dbReference type="ARBA" id="ARBA00022777"/>
    </source>
</evidence>
<keyword evidence="7" id="KW-0067">ATP-binding</keyword>
<evidence type="ECO:0000256" key="3">
    <source>
        <dbReference type="ARBA" id="ARBA00022679"/>
    </source>
</evidence>
<keyword evidence="5" id="KW-0547">Nucleotide-binding</keyword>
<comment type="caution">
    <text evidence="13">The sequence shown here is derived from an EMBL/GenBank/DDBJ whole genome shotgun (WGS) entry which is preliminary data.</text>
</comment>
<reference evidence="14" key="1">
    <citation type="journal article" date="2023" name="Mol. Phylogenet. Evol.">
        <title>Genome-scale phylogeny and comparative genomics of the fungal order Sordariales.</title>
        <authorList>
            <person name="Hensen N."/>
            <person name="Bonometti L."/>
            <person name="Westerberg I."/>
            <person name="Brannstrom I.O."/>
            <person name="Guillou S."/>
            <person name="Cros-Aarteil S."/>
            <person name="Calhoun S."/>
            <person name="Haridas S."/>
            <person name="Kuo A."/>
            <person name="Mondo S."/>
            <person name="Pangilinan J."/>
            <person name="Riley R."/>
            <person name="LaButti K."/>
            <person name="Andreopoulos B."/>
            <person name="Lipzen A."/>
            <person name="Chen C."/>
            <person name="Yan M."/>
            <person name="Daum C."/>
            <person name="Ng V."/>
            <person name="Clum A."/>
            <person name="Steindorff A."/>
            <person name="Ohm R.A."/>
            <person name="Martin F."/>
            <person name="Silar P."/>
            <person name="Natvig D.O."/>
            <person name="Lalanne C."/>
            <person name="Gautier V."/>
            <person name="Ament-Velasquez S.L."/>
            <person name="Kruys A."/>
            <person name="Hutchinson M.I."/>
            <person name="Powell A.J."/>
            <person name="Barry K."/>
            <person name="Miller A.N."/>
            <person name="Grigoriev I.V."/>
            <person name="Debuchy R."/>
            <person name="Gladieux P."/>
            <person name="Hiltunen Thoren M."/>
            <person name="Johannesson H."/>
        </authorList>
    </citation>
    <scope>NUCLEOTIDE SEQUENCE [LARGE SCALE GENOMIC DNA]</scope>
    <source>
        <strain evidence="14">CBS 340.73</strain>
    </source>
</reference>
<dbReference type="Gene3D" id="1.20.1250.20">
    <property type="entry name" value="MFS general substrate transporter like domains"/>
    <property type="match status" value="1"/>
</dbReference>
<evidence type="ECO:0000256" key="8">
    <source>
        <dbReference type="ARBA" id="ARBA00022989"/>
    </source>
</evidence>
<evidence type="ECO:0000259" key="12">
    <source>
        <dbReference type="PROSITE" id="PS50850"/>
    </source>
</evidence>
<keyword evidence="4 11" id="KW-0812">Transmembrane</keyword>
<sequence length="1148" mass="124762">MSGKNSNPNLGGFLEPLAIPLPYAFELSREFASTFKKLAAESADQFLSTPISETILRPPEHGWGKGCGGTNLRVAFIELLGSDEDADHLAFSVTAEAPDAQPAKPKARRLRRMLESSSPIQDHLKNENAESLFSWIGSQVAEVVQQGCQRWELPPSNELPMGVTFSFPMEQPSLSEATLMAMGKGFAITSKLDLGAHLVQGYEKHRLANMPPIRIAAISNDAVSTLVSFIYQQPVGEDQKAAMGLIVGTGCNATIPMKLGSLHESKWPANISVPPGQYIADVKVAVNTEWSIKGSAPPLRRWGLISRWDEQLDAAGESPGFQPLEYMTAGRYLGELGRIVFVDYLVTVLKISEDTLPQKMRQRFGLTTTFLSHFKPASASENWEDLLPQVEKEFPVSHGDKKPTPGSSEFQWTQEMADALYLIARQIERRAAGIIAAATVGLLSCAGELPPPHMTEKSDDPTKVLFVGYTGGCIQHFHNYLSDCQFYLDQIINQEYISGPAPVRVLLTACHDGGITGAGILHAAPSLHADSFRPWSHTHPVNASIPHPGIRPTGIRKHTDDDNDGDDERTPLLVDVVVTDDVHNGSAASVASDDVKIKTGSSTTCISITSSVTSGDGDTDNSPFQGVSRPVFWLLFAEIMATYFVASFDTTIMASSHPAITSHFGSSNSASWLSTAFLLTSTTFQPLVGRVSDAVGRKHPYVVTTAIFMLATLWCALARSMTSFVLARAVCGVGAGGMMTLGSIIVSDLVPIEIRGAYQSYINITYGAGAMLGAALGGAMADYLGWRWEFGVQVPVLAVCLVVAIVTIPDDLGLYGKKREGLREGMRNFDFAGSILMSVSVTFLILGLNLGGNVMPWSHPFVLSSLAIFAVFFPLFLWVETRAVRPIMPMHLIRSSPHKNLIFSNHIAAFVAHAILFNVPLFFQSVLLTSATTSGLRLVISSAVSSFTGAMTGFLITYTRRLKWPLILGSSLVLIGTFCLASMQRGWPEILYILALIPGSAGQGFQFPGTFMAILAVADDRDSNKTQAVVTSTLILWRSLGMVLGIAVTSLIVQNALVYFLNINVSAPDTGVITKERVVEIARQSVEAIKDLPEVYRDQVVSSYESAFRLTFLFCSLLALVSLLWILPVQLPRLKHRSKNKKDTRDIE</sequence>
<dbReference type="GO" id="GO:0004396">
    <property type="term" value="F:hexokinase activity"/>
    <property type="evidence" value="ECO:0007669"/>
    <property type="project" value="InterPro"/>
</dbReference>
<gene>
    <name evidence="13" type="ORF">QBC46DRAFT_364528</name>
</gene>
<dbReference type="PRINTS" id="PR00475">
    <property type="entry name" value="HEXOKINASE"/>
</dbReference>
<feature type="transmembrane region" description="Helical" evidence="11">
    <location>
        <begin position="761"/>
        <end position="784"/>
    </location>
</feature>
<keyword evidence="6" id="KW-0418">Kinase</keyword>
<dbReference type="SUPFAM" id="SSF103473">
    <property type="entry name" value="MFS general substrate transporter"/>
    <property type="match status" value="1"/>
</dbReference>
<dbReference type="Pfam" id="PF00349">
    <property type="entry name" value="Hexokinase_1"/>
    <property type="match status" value="1"/>
</dbReference>
<dbReference type="Proteomes" id="UP001303473">
    <property type="component" value="Unassembled WGS sequence"/>
</dbReference>
<dbReference type="GO" id="GO:0015174">
    <property type="term" value="F:basic amino acid transmembrane transporter activity"/>
    <property type="evidence" value="ECO:0007669"/>
    <property type="project" value="TreeGrafter"/>
</dbReference>
<dbReference type="InterPro" id="IPR022673">
    <property type="entry name" value="Hexokinase_C"/>
</dbReference>
<feature type="transmembrane region" description="Helical" evidence="11">
    <location>
        <begin position="990"/>
        <end position="1018"/>
    </location>
</feature>
<feature type="transmembrane region" description="Helical" evidence="11">
    <location>
        <begin position="725"/>
        <end position="749"/>
    </location>
</feature>